<dbReference type="PANTHER" id="PTHR39953">
    <property type="entry name" value="RE54151P"/>
    <property type="match status" value="1"/>
</dbReference>
<dbReference type="EMBL" id="JANEYF010000454">
    <property type="protein sequence ID" value="KAJ8969809.1"/>
    <property type="molecule type" value="Genomic_DNA"/>
</dbReference>
<evidence type="ECO:0000259" key="1">
    <source>
        <dbReference type="Pfam" id="PF09588"/>
    </source>
</evidence>
<dbReference type="AlphaFoldDB" id="A0AAV8ZRL6"/>
<evidence type="ECO:0000313" key="2">
    <source>
        <dbReference type="EMBL" id="KAJ8969809.1"/>
    </source>
</evidence>
<comment type="caution">
    <text evidence="2">The sequence shown here is derived from an EMBL/GenBank/DDBJ whole genome shotgun (WGS) entry which is preliminary data.</text>
</comment>
<accession>A0AAV8ZRL6</accession>
<protein>
    <recommendedName>
        <fullName evidence="1">YqaJ viral recombinase domain-containing protein</fullName>
    </recommendedName>
</protein>
<dbReference type="PANTHER" id="PTHR39953:SF1">
    <property type="entry name" value="RE54151P"/>
    <property type="match status" value="1"/>
</dbReference>
<gene>
    <name evidence="2" type="ORF">NQ314_001567</name>
</gene>
<dbReference type="Pfam" id="PF09588">
    <property type="entry name" value="YqaJ"/>
    <property type="match status" value="1"/>
</dbReference>
<dbReference type="InterPro" id="IPR019080">
    <property type="entry name" value="YqaJ_viral_recombinase"/>
</dbReference>
<dbReference type="GO" id="GO:0006281">
    <property type="term" value="P:DNA repair"/>
    <property type="evidence" value="ECO:0007669"/>
    <property type="project" value="UniProtKB-ARBA"/>
</dbReference>
<feature type="domain" description="YqaJ viral recombinase" evidence="1">
    <location>
        <begin position="22"/>
        <end position="149"/>
    </location>
</feature>
<dbReference type="Gene3D" id="3.90.320.10">
    <property type="match status" value="1"/>
</dbReference>
<sequence length="196" mass="22627">MVPEILKTIEIETRNQRKSSLWMEMRYGRVTASKAYEVAHCHKKDGVLVEKILGAKVFQTKAMEQGLKLENLVIEELKKQTKKTYKKAGLFLSEEFPIIRASPDFITDDSVIEIKCPSSEKTFRNYIGNDGKIKKNRLYQIQLQMHLAKKNTAVFVVASHDFERTKKITVKDATYDKNLVEKIIGDVMQDWSDVNL</sequence>
<dbReference type="CDD" id="cd22343">
    <property type="entry name" value="PDDEXK_lambda_exonuclease-like"/>
    <property type="match status" value="1"/>
</dbReference>
<dbReference type="Proteomes" id="UP001162156">
    <property type="component" value="Unassembled WGS sequence"/>
</dbReference>
<keyword evidence="3" id="KW-1185">Reference proteome</keyword>
<dbReference type="SUPFAM" id="SSF52980">
    <property type="entry name" value="Restriction endonuclease-like"/>
    <property type="match status" value="1"/>
</dbReference>
<dbReference type="InterPro" id="IPR011604">
    <property type="entry name" value="PDDEXK-like_dom_sf"/>
</dbReference>
<evidence type="ECO:0000313" key="3">
    <source>
        <dbReference type="Proteomes" id="UP001162156"/>
    </source>
</evidence>
<organism evidence="2 3">
    <name type="scientific">Rhamnusium bicolor</name>
    <dbReference type="NCBI Taxonomy" id="1586634"/>
    <lineage>
        <taxon>Eukaryota</taxon>
        <taxon>Metazoa</taxon>
        <taxon>Ecdysozoa</taxon>
        <taxon>Arthropoda</taxon>
        <taxon>Hexapoda</taxon>
        <taxon>Insecta</taxon>
        <taxon>Pterygota</taxon>
        <taxon>Neoptera</taxon>
        <taxon>Endopterygota</taxon>
        <taxon>Coleoptera</taxon>
        <taxon>Polyphaga</taxon>
        <taxon>Cucujiformia</taxon>
        <taxon>Chrysomeloidea</taxon>
        <taxon>Cerambycidae</taxon>
        <taxon>Lepturinae</taxon>
        <taxon>Rhagiini</taxon>
        <taxon>Rhamnusium</taxon>
    </lineage>
</organism>
<reference evidence="2" key="1">
    <citation type="journal article" date="2023" name="Insect Mol. Biol.">
        <title>Genome sequencing provides insights into the evolution of gene families encoding plant cell wall-degrading enzymes in longhorned beetles.</title>
        <authorList>
            <person name="Shin N.R."/>
            <person name="Okamura Y."/>
            <person name="Kirsch R."/>
            <person name="Pauchet Y."/>
        </authorList>
    </citation>
    <scope>NUCLEOTIDE SEQUENCE</scope>
    <source>
        <strain evidence="2">RBIC_L_NR</strain>
    </source>
</reference>
<name>A0AAV8ZRL6_9CUCU</name>
<proteinExistence type="predicted"/>
<dbReference type="InterPro" id="IPR011335">
    <property type="entry name" value="Restrct_endonuc-II-like"/>
</dbReference>